<protein>
    <submittedName>
        <fullName evidence="2">Uncharacterized protein</fullName>
    </submittedName>
</protein>
<dbReference type="Proteomes" id="UP001470230">
    <property type="component" value="Unassembled WGS sequence"/>
</dbReference>
<feature type="compositionally biased region" description="Basic residues" evidence="1">
    <location>
        <begin position="46"/>
        <end position="55"/>
    </location>
</feature>
<proteinExistence type="predicted"/>
<sequence length="88" mass="10635">MEFFLIFFLTYRAAFDLAPRKFIAQFRPRMNEILAEARAKIREIKKAKREAKKQRKEAAMNQQSNNNDKNAYEEEEEEFKTEIDQNEQ</sequence>
<keyword evidence="3" id="KW-1185">Reference proteome</keyword>
<name>A0ABR2KAC6_9EUKA</name>
<organism evidence="2 3">
    <name type="scientific">Tritrichomonas musculus</name>
    <dbReference type="NCBI Taxonomy" id="1915356"/>
    <lineage>
        <taxon>Eukaryota</taxon>
        <taxon>Metamonada</taxon>
        <taxon>Parabasalia</taxon>
        <taxon>Tritrichomonadida</taxon>
        <taxon>Tritrichomonadidae</taxon>
        <taxon>Tritrichomonas</taxon>
    </lineage>
</organism>
<comment type="caution">
    <text evidence="2">The sequence shown here is derived from an EMBL/GenBank/DDBJ whole genome shotgun (WGS) entry which is preliminary data.</text>
</comment>
<accession>A0ABR2KAC6</accession>
<feature type="region of interest" description="Disordered" evidence="1">
    <location>
        <begin position="46"/>
        <end position="88"/>
    </location>
</feature>
<gene>
    <name evidence="2" type="ORF">M9Y10_039143</name>
</gene>
<reference evidence="2 3" key="1">
    <citation type="submission" date="2024-04" db="EMBL/GenBank/DDBJ databases">
        <title>Tritrichomonas musculus Genome.</title>
        <authorList>
            <person name="Alves-Ferreira E."/>
            <person name="Grigg M."/>
            <person name="Lorenzi H."/>
            <person name="Galac M."/>
        </authorList>
    </citation>
    <scope>NUCLEOTIDE SEQUENCE [LARGE SCALE GENOMIC DNA]</scope>
    <source>
        <strain evidence="2 3">EAF2021</strain>
    </source>
</reference>
<dbReference type="EMBL" id="JAPFFF010000006">
    <property type="protein sequence ID" value="KAK8888083.1"/>
    <property type="molecule type" value="Genomic_DNA"/>
</dbReference>
<evidence type="ECO:0000256" key="1">
    <source>
        <dbReference type="SAM" id="MobiDB-lite"/>
    </source>
</evidence>
<feature type="compositionally biased region" description="Polar residues" evidence="1">
    <location>
        <begin position="60"/>
        <end position="69"/>
    </location>
</feature>
<feature type="compositionally biased region" description="Acidic residues" evidence="1">
    <location>
        <begin position="73"/>
        <end position="88"/>
    </location>
</feature>
<evidence type="ECO:0000313" key="2">
    <source>
        <dbReference type="EMBL" id="KAK8888083.1"/>
    </source>
</evidence>
<evidence type="ECO:0000313" key="3">
    <source>
        <dbReference type="Proteomes" id="UP001470230"/>
    </source>
</evidence>